<evidence type="ECO:0000259" key="1">
    <source>
        <dbReference type="Pfam" id="PF00534"/>
    </source>
</evidence>
<dbReference type="Gene3D" id="3.40.50.2000">
    <property type="entry name" value="Glycogen Phosphorylase B"/>
    <property type="match status" value="1"/>
</dbReference>
<feature type="non-terminal residue" evidence="2">
    <location>
        <position position="87"/>
    </location>
</feature>
<accession>A0A2H0B0E5</accession>
<feature type="domain" description="Glycosyl transferase family 1" evidence="1">
    <location>
        <begin position="10"/>
        <end position="67"/>
    </location>
</feature>
<sequence>MNKRYLDNIIADNPEIRKSIVITTVGRLIRHKGIYEFIEAARNMLSKYPRLLFVIVGSTDSLNPSRISKTEISKINNERILFLYNRD</sequence>
<evidence type="ECO:0000313" key="3">
    <source>
        <dbReference type="Proteomes" id="UP000230671"/>
    </source>
</evidence>
<gene>
    <name evidence="2" type="ORF">COX11_00180</name>
</gene>
<name>A0A2H0B0E5_9BACT</name>
<proteinExistence type="predicted"/>
<organism evidence="2 3">
    <name type="scientific">Candidatus Berkelbacteria bacterium CG23_combo_of_CG06-09_8_20_14_all_41_73</name>
    <dbReference type="NCBI Taxonomy" id="1974519"/>
    <lineage>
        <taxon>Bacteria</taxon>
        <taxon>Candidatus Berkelbacteria</taxon>
    </lineage>
</organism>
<dbReference type="SUPFAM" id="SSF53756">
    <property type="entry name" value="UDP-Glycosyltransferase/glycogen phosphorylase"/>
    <property type="match status" value="1"/>
</dbReference>
<dbReference type="InterPro" id="IPR001296">
    <property type="entry name" value="Glyco_trans_1"/>
</dbReference>
<reference evidence="2 3" key="1">
    <citation type="submission" date="2017-09" db="EMBL/GenBank/DDBJ databases">
        <title>Depth-based differentiation of microbial function through sediment-hosted aquifers and enrichment of novel symbionts in the deep terrestrial subsurface.</title>
        <authorList>
            <person name="Probst A.J."/>
            <person name="Ladd B."/>
            <person name="Jarett J.K."/>
            <person name="Geller-Mcgrath D.E."/>
            <person name="Sieber C.M."/>
            <person name="Emerson J.B."/>
            <person name="Anantharaman K."/>
            <person name="Thomas B.C."/>
            <person name="Malmstrom R."/>
            <person name="Stieglmeier M."/>
            <person name="Klingl A."/>
            <person name="Woyke T."/>
            <person name="Ryan C.M."/>
            <person name="Banfield J.F."/>
        </authorList>
    </citation>
    <scope>NUCLEOTIDE SEQUENCE [LARGE SCALE GENOMIC DNA]</scope>
    <source>
        <strain evidence="2">CG23_combo_of_CG06-09_8_20_14_all_41_73</strain>
    </source>
</reference>
<dbReference type="Proteomes" id="UP000230671">
    <property type="component" value="Unassembled WGS sequence"/>
</dbReference>
<comment type="caution">
    <text evidence="2">The sequence shown here is derived from an EMBL/GenBank/DDBJ whole genome shotgun (WGS) entry which is preliminary data.</text>
</comment>
<dbReference type="Pfam" id="PF00534">
    <property type="entry name" value="Glycos_transf_1"/>
    <property type="match status" value="1"/>
</dbReference>
<dbReference type="GO" id="GO:0016757">
    <property type="term" value="F:glycosyltransferase activity"/>
    <property type="evidence" value="ECO:0007669"/>
    <property type="project" value="InterPro"/>
</dbReference>
<protein>
    <recommendedName>
        <fullName evidence="1">Glycosyl transferase family 1 domain-containing protein</fullName>
    </recommendedName>
</protein>
<evidence type="ECO:0000313" key="2">
    <source>
        <dbReference type="EMBL" id="PIP51129.1"/>
    </source>
</evidence>
<dbReference type="AlphaFoldDB" id="A0A2H0B0E5"/>
<dbReference type="EMBL" id="PCSO01000009">
    <property type="protein sequence ID" value="PIP51129.1"/>
    <property type="molecule type" value="Genomic_DNA"/>
</dbReference>